<name>A0ABD4T4U1_9CYAN</name>
<feature type="compositionally biased region" description="Polar residues" evidence="1">
    <location>
        <begin position="44"/>
        <end position="75"/>
    </location>
</feature>
<gene>
    <name evidence="2" type="ORF">QQ91_0012830</name>
</gene>
<sequence>SGSNCPFPPAHFTKGRGDTGSKDSCLKFLAMAENTTQKEKTATLRKSWSPRESTSGTLPETNPQNGCASQPTPTNRRSSRSRR</sequence>
<dbReference type="AlphaFoldDB" id="A0ABD4T4U1"/>
<accession>A0ABD4T4U1</accession>
<dbReference type="Proteomes" id="UP000031561">
    <property type="component" value="Unassembled WGS sequence"/>
</dbReference>
<organism evidence="2 3">
    <name type="scientific">Lyngbya confervoides BDU141951</name>
    <dbReference type="NCBI Taxonomy" id="1574623"/>
    <lineage>
        <taxon>Bacteria</taxon>
        <taxon>Bacillati</taxon>
        <taxon>Cyanobacteriota</taxon>
        <taxon>Cyanophyceae</taxon>
        <taxon>Oscillatoriophycideae</taxon>
        <taxon>Oscillatoriales</taxon>
        <taxon>Microcoleaceae</taxon>
        <taxon>Lyngbya</taxon>
    </lineage>
</organism>
<proteinExistence type="predicted"/>
<feature type="region of interest" description="Disordered" evidence="1">
    <location>
        <begin position="1"/>
        <end position="23"/>
    </location>
</feature>
<geneLocation type="plasmid" evidence="2">
    <name>unnamed4</name>
</geneLocation>
<protein>
    <submittedName>
        <fullName evidence="2">Uncharacterized protein</fullName>
    </submittedName>
</protein>
<keyword evidence="3" id="KW-1185">Reference proteome</keyword>
<feature type="region of interest" description="Disordered" evidence="1">
    <location>
        <begin position="35"/>
        <end position="83"/>
    </location>
</feature>
<evidence type="ECO:0000256" key="1">
    <source>
        <dbReference type="SAM" id="MobiDB-lite"/>
    </source>
</evidence>
<keyword evidence="2" id="KW-0614">Plasmid</keyword>
<reference evidence="2 3" key="1">
    <citation type="journal article" date="2015" name="Genome Announc.">
        <title>Draft Genome Sequence of Filamentous Marine Cyanobacterium Lyngbya confervoides Strain BDU141951.</title>
        <authorList>
            <person name="Chandrababunaidu M.M."/>
            <person name="Sen D."/>
            <person name="Tripathy S."/>
        </authorList>
    </citation>
    <scope>NUCLEOTIDE SEQUENCE [LARGE SCALE GENOMIC DNA]</scope>
    <source>
        <strain evidence="2 3">BDU141951</strain>
    </source>
</reference>
<evidence type="ECO:0000313" key="2">
    <source>
        <dbReference type="EMBL" id="MCM1983703.1"/>
    </source>
</evidence>
<evidence type="ECO:0000313" key="3">
    <source>
        <dbReference type="Proteomes" id="UP000031561"/>
    </source>
</evidence>
<feature type="non-terminal residue" evidence="2">
    <location>
        <position position="1"/>
    </location>
</feature>
<comment type="caution">
    <text evidence="2">The sequence shown here is derived from an EMBL/GenBank/DDBJ whole genome shotgun (WGS) entry which is preliminary data.</text>
</comment>
<dbReference type="EMBL" id="JTHE03000072">
    <property type="protein sequence ID" value="MCM1983703.1"/>
    <property type="molecule type" value="Genomic_DNA"/>
</dbReference>
<dbReference type="RefSeq" id="WP_236096273.1">
    <property type="nucleotide sequence ID" value="NZ_JTHE03000072.1"/>
</dbReference>